<feature type="compositionally biased region" description="Low complexity" evidence="1">
    <location>
        <begin position="37"/>
        <end position="47"/>
    </location>
</feature>
<dbReference type="Ensembl" id="ENSBIXT00005029505.1">
    <property type="protein sequence ID" value="ENSBIXP00005038850.1"/>
    <property type="gene ID" value="ENSBIXG00005021075.1"/>
</dbReference>
<organism evidence="3 5">
    <name type="scientific">Bos indicus x Bos taurus</name>
    <name type="common">Hybrid cattle</name>
    <dbReference type="NCBI Taxonomy" id="30522"/>
    <lineage>
        <taxon>Eukaryota</taxon>
        <taxon>Metazoa</taxon>
        <taxon>Chordata</taxon>
        <taxon>Craniata</taxon>
        <taxon>Vertebrata</taxon>
        <taxon>Euteleostomi</taxon>
        <taxon>Mammalia</taxon>
        <taxon>Eutheria</taxon>
        <taxon>Laurasiatheria</taxon>
        <taxon>Artiodactyla</taxon>
        <taxon>Ruminantia</taxon>
        <taxon>Pecora</taxon>
        <taxon>Bovidae</taxon>
        <taxon>Bovinae</taxon>
        <taxon>Bos</taxon>
    </lineage>
</organism>
<sequence length="114" mass="12749">MQIIIQRMDKQQTTGRCANSDTDWRNPATPKRKAPHSSKTTAKLSTSTIRTQKELELAEITLDSPPPNCHAGPMETTLMSGDRLHLAHQVLCVKVTCSFWIYIFILLSTPVVSL</sequence>
<dbReference type="GeneTree" id="ENSGT00970000197187"/>
<keyword evidence="2" id="KW-0812">Transmembrane</keyword>
<accession>A0A4W2I508</accession>
<dbReference type="AlphaFoldDB" id="A0A4W2I508"/>
<evidence type="ECO:0000256" key="2">
    <source>
        <dbReference type="SAM" id="Phobius"/>
    </source>
</evidence>
<reference evidence="3" key="2">
    <citation type="submission" date="2025-05" db="UniProtKB">
        <authorList>
            <consortium name="Ensembl"/>
        </authorList>
    </citation>
    <scope>IDENTIFICATION</scope>
</reference>
<reference evidence="4 5" key="1">
    <citation type="submission" date="2018-11" db="EMBL/GenBank/DDBJ databases">
        <title>Haplotype-resolved cattle genomes.</title>
        <authorList>
            <person name="Low W.Y."/>
            <person name="Tearle R."/>
            <person name="Bickhart D.M."/>
            <person name="Rosen B.D."/>
            <person name="Koren S."/>
            <person name="Rhie A."/>
            <person name="Hiendleder S."/>
            <person name="Phillippy A.M."/>
            <person name="Smith T.P.L."/>
            <person name="Williams J.L."/>
        </authorList>
    </citation>
    <scope>NUCLEOTIDE SEQUENCE [LARGE SCALE GENOMIC DNA]</scope>
</reference>
<evidence type="ECO:0000313" key="4">
    <source>
        <dbReference type="Proteomes" id="UP000314981"/>
    </source>
</evidence>
<evidence type="ECO:0000256" key="1">
    <source>
        <dbReference type="SAM" id="MobiDB-lite"/>
    </source>
</evidence>
<keyword evidence="4" id="KW-1185">Reference proteome</keyword>
<feature type="compositionally biased region" description="Polar residues" evidence="1">
    <location>
        <begin position="11"/>
        <end position="21"/>
    </location>
</feature>
<protein>
    <submittedName>
        <fullName evidence="3">Uncharacterized protein</fullName>
    </submittedName>
</protein>
<dbReference type="STRING" id="30522.A0A4W2I508"/>
<feature type="region of interest" description="Disordered" evidence="1">
    <location>
        <begin position="1"/>
        <end position="47"/>
    </location>
</feature>
<evidence type="ECO:0000313" key="5">
    <source>
        <dbReference type="Proteomes" id="UP000429181"/>
    </source>
</evidence>
<keyword evidence="2" id="KW-1133">Transmembrane helix</keyword>
<proteinExistence type="predicted"/>
<feature type="transmembrane region" description="Helical" evidence="2">
    <location>
        <begin position="91"/>
        <end position="112"/>
    </location>
</feature>
<keyword evidence="2" id="KW-0472">Membrane</keyword>
<dbReference type="Proteomes" id="UP000314981">
    <property type="component" value="Chromosome 5"/>
</dbReference>
<name>A0A4W2I508_BOBOX</name>
<evidence type="ECO:0000313" key="3">
    <source>
        <dbReference type="Ensembl" id="ENSBIXP00005038850.1"/>
    </source>
</evidence>
<dbReference type="Ensembl" id="ENSBIXT00000030458.1">
    <property type="protein sequence ID" value="ENSBIXP00000017775.1"/>
    <property type="gene ID" value="ENSBIXG00000006119.1"/>
</dbReference>
<dbReference type="Proteomes" id="UP000429181">
    <property type="component" value="Chromosome 5"/>
</dbReference>